<comment type="catalytic activity">
    <reaction evidence="14">
        <text>13-(9Z-octadecenoyloxy)-octadecanoate + H2O = 13-hydroxy-octadecanoate + (9Z)-octadecenoate + H(+)</text>
        <dbReference type="Rhea" id="RHEA:52064"/>
        <dbReference type="ChEBI" id="CHEBI:15377"/>
        <dbReference type="ChEBI" id="CHEBI:15378"/>
        <dbReference type="ChEBI" id="CHEBI:30823"/>
        <dbReference type="ChEBI" id="CHEBI:136303"/>
        <dbReference type="ChEBI" id="CHEBI:136304"/>
    </reaction>
    <physiologicalReaction direction="left-to-right" evidence="14">
        <dbReference type="Rhea" id="RHEA:52065"/>
    </physiologicalReaction>
</comment>
<evidence type="ECO:0000256" key="8">
    <source>
        <dbReference type="ARBA" id="ARBA00047427"/>
    </source>
</evidence>
<evidence type="ECO:0000256" key="16">
    <source>
        <dbReference type="ARBA" id="ARBA00049428"/>
    </source>
</evidence>
<evidence type="ECO:0000256" key="12">
    <source>
        <dbReference type="ARBA" id="ARBA00048800"/>
    </source>
</evidence>
<evidence type="ECO:0000256" key="15">
    <source>
        <dbReference type="ARBA" id="ARBA00049322"/>
    </source>
</evidence>
<evidence type="ECO:0000256" key="3">
    <source>
        <dbReference type="ARBA" id="ARBA00009300"/>
    </source>
</evidence>
<comment type="catalytic activity">
    <reaction evidence="15">
        <text>13-(9Z-hexadecenoyloxy)-octadecanoate + H2O = 13-hydroxy-octadecanoate + (9Z)-hexadecenoate + H(+)</text>
        <dbReference type="Rhea" id="RHEA:52076"/>
        <dbReference type="ChEBI" id="CHEBI:15377"/>
        <dbReference type="ChEBI" id="CHEBI:15378"/>
        <dbReference type="ChEBI" id="CHEBI:32372"/>
        <dbReference type="ChEBI" id="CHEBI:136304"/>
        <dbReference type="ChEBI" id="CHEBI:136315"/>
    </reaction>
    <physiologicalReaction direction="left-to-right" evidence="15">
        <dbReference type="Rhea" id="RHEA:52077"/>
    </physiologicalReaction>
</comment>
<comment type="catalytic activity">
    <reaction evidence="10">
        <text>12-octadecanoyloxy-octadecanoate + H2O = 12-hydroxyoctadecanoate + octadecanoate + H(+)</text>
        <dbReference type="Rhea" id="RHEA:52080"/>
        <dbReference type="ChEBI" id="CHEBI:15377"/>
        <dbReference type="ChEBI" id="CHEBI:15378"/>
        <dbReference type="ChEBI" id="CHEBI:25629"/>
        <dbReference type="ChEBI" id="CHEBI:84201"/>
        <dbReference type="ChEBI" id="CHEBI:136330"/>
    </reaction>
    <physiologicalReaction direction="left-to-right" evidence="10">
        <dbReference type="Rhea" id="RHEA:52081"/>
    </physiologicalReaction>
</comment>
<dbReference type="GO" id="GO:0012505">
    <property type="term" value="C:endomembrane system"/>
    <property type="evidence" value="ECO:0007669"/>
    <property type="project" value="UniProtKB-SubCell"/>
</dbReference>
<evidence type="ECO:0000256" key="4">
    <source>
        <dbReference type="ARBA" id="ARBA00022692"/>
    </source>
</evidence>
<accession>A0A212F7H0</accession>
<dbReference type="OrthoDB" id="1898221at2759"/>
<comment type="catalytic activity">
    <reaction evidence="1">
        <text>9-(9Z-hexadecenoyloxy)-octadecanoate + H2O = (9Z)-hexadecenoate + 9-hydroxy-octadecanoate + H(+)</text>
        <dbReference type="Rhea" id="RHEA:52068"/>
        <dbReference type="ChEBI" id="CHEBI:15377"/>
        <dbReference type="ChEBI" id="CHEBI:15378"/>
        <dbReference type="ChEBI" id="CHEBI:32372"/>
        <dbReference type="ChEBI" id="CHEBI:136286"/>
        <dbReference type="ChEBI" id="CHEBI:136309"/>
    </reaction>
    <physiologicalReaction direction="left-to-right" evidence="1">
        <dbReference type="Rhea" id="RHEA:52069"/>
    </physiologicalReaction>
</comment>
<comment type="similarity">
    <text evidence="3">Belongs to the AIG1 family.</text>
</comment>
<sequence length="240" mass="28050">MSSKLPFVRMSVYVFTITMHLSNIWYMAVSLEKDFKMVPELKAFSKLQPRYFTCWTFFLQIVHALAGILCDVLVVVNSKNKTYRLPRLLKGFKNTLFSAVLWPSTLVVVTFFWSLYFYDRSLIYPSFVDQVLTSLSNHVMHTAILPIVILEVACRPRAVPRSHRKNIIHLAFHFILYLLVLAYTYVEKGIWIYPIFSLFYGTVYFPLILVSIALLALTSYHIQWPLTRYFHGEIGKVKNT</sequence>
<dbReference type="PANTHER" id="PTHR10989">
    <property type="entry name" value="ANDROGEN-INDUCED PROTEIN 1-RELATED"/>
    <property type="match status" value="1"/>
</dbReference>
<dbReference type="PANTHER" id="PTHR10989:SF16">
    <property type="entry name" value="AT02829P-RELATED"/>
    <property type="match status" value="1"/>
</dbReference>
<evidence type="ECO:0000256" key="2">
    <source>
        <dbReference type="ARBA" id="ARBA00004127"/>
    </source>
</evidence>
<organism evidence="17 18">
    <name type="scientific">Danaus plexippus plexippus</name>
    <dbReference type="NCBI Taxonomy" id="278856"/>
    <lineage>
        <taxon>Eukaryota</taxon>
        <taxon>Metazoa</taxon>
        <taxon>Ecdysozoa</taxon>
        <taxon>Arthropoda</taxon>
        <taxon>Hexapoda</taxon>
        <taxon>Insecta</taxon>
        <taxon>Pterygota</taxon>
        <taxon>Neoptera</taxon>
        <taxon>Endopterygota</taxon>
        <taxon>Lepidoptera</taxon>
        <taxon>Glossata</taxon>
        <taxon>Ditrysia</taxon>
        <taxon>Papilionoidea</taxon>
        <taxon>Nymphalidae</taxon>
        <taxon>Danainae</taxon>
        <taxon>Danaini</taxon>
        <taxon>Danaina</taxon>
        <taxon>Danaus</taxon>
        <taxon>Danaus</taxon>
    </lineage>
</organism>
<comment type="catalytic activity">
    <reaction evidence="12">
        <text>9-(9Z-octadecenoyloxy)-octadecanoate + H2O = 9-hydroxy-octadecanoate + (9Z)-octadecenoate + H(+)</text>
        <dbReference type="Rhea" id="RHEA:52048"/>
        <dbReference type="ChEBI" id="CHEBI:15377"/>
        <dbReference type="ChEBI" id="CHEBI:15378"/>
        <dbReference type="ChEBI" id="CHEBI:30823"/>
        <dbReference type="ChEBI" id="CHEBI:136282"/>
        <dbReference type="ChEBI" id="CHEBI:136286"/>
    </reaction>
    <physiologicalReaction direction="left-to-right" evidence="12">
        <dbReference type="Rhea" id="RHEA:52049"/>
    </physiologicalReaction>
</comment>
<dbReference type="STRING" id="278856.A0A212F7H0"/>
<reference evidence="17 18" key="1">
    <citation type="journal article" date="2011" name="Cell">
        <title>The monarch butterfly genome yields insights into long-distance migration.</title>
        <authorList>
            <person name="Zhan S."/>
            <person name="Merlin C."/>
            <person name="Boore J.L."/>
            <person name="Reppert S.M."/>
        </authorList>
    </citation>
    <scope>NUCLEOTIDE SEQUENCE [LARGE SCALE GENOMIC DNA]</scope>
    <source>
        <strain evidence="17">F-2</strain>
    </source>
</reference>
<dbReference type="Proteomes" id="UP000007151">
    <property type="component" value="Unassembled WGS sequence"/>
</dbReference>
<evidence type="ECO:0000256" key="10">
    <source>
        <dbReference type="ARBA" id="ARBA00048680"/>
    </source>
</evidence>
<evidence type="ECO:0000256" key="5">
    <source>
        <dbReference type="ARBA" id="ARBA00022989"/>
    </source>
</evidence>
<evidence type="ECO:0000256" key="11">
    <source>
        <dbReference type="ARBA" id="ARBA00048701"/>
    </source>
</evidence>
<comment type="subcellular location">
    <subcellularLocation>
        <location evidence="2">Endomembrane system</location>
        <topology evidence="2">Multi-pass membrane protein</topology>
    </subcellularLocation>
</comment>
<comment type="catalytic activity">
    <reaction evidence="11">
        <text>12-(9Z-octadecenoyloxy)-octadecanoate + H2O = 12-hydroxyoctadecanoate + (9Z)-octadecenoate + H(+)</text>
        <dbReference type="Rhea" id="RHEA:52060"/>
        <dbReference type="ChEBI" id="CHEBI:15377"/>
        <dbReference type="ChEBI" id="CHEBI:15378"/>
        <dbReference type="ChEBI" id="CHEBI:30823"/>
        <dbReference type="ChEBI" id="CHEBI:84201"/>
        <dbReference type="ChEBI" id="CHEBI:136302"/>
    </reaction>
    <physiologicalReaction direction="left-to-right" evidence="11">
        <dbReference type="Rhea" id="RHEA:52061"/>
    </physiologicalReaction>
</comment>
<name>A0A212F7H0_DANPL</name>
<evidence type="ECO:0000256" key="6">
    <source>
        <dbReference type="ARBA" id="ARBA00023136"/>
    </source>
</evidence>
<protein>
    <submittedName>
        <fullName evidence="17">Androgen-induced protein 1 isoform 2</fullName>
    </submittedName>
</protein>
<dbReference type="eggNOG" id="KOG3989">
    <property type="taxonomic scope" value="Eukaryota"/>
</dbReference>
<dbReference type="EMBL" id="AGBW02009872">
    <property type="protein sequence ID" value="OWR49681.1"/>
    <property type="molecule type" value="Genomic_DNA"/>
</dbReference>
<dbReference type="InterPro" id="IPR006838">
    <property type="entry name" value="ADTRP_AIG1"/>
</dbReference>
<evidence type="ECO:0000256" key="7">
    <source>
        <dbReference type="ARBA" id="ARBA00047368"/>
    </source>
</evidence>
<evidence type="ECO:0000256" key="14">
    <source>
        <dbReference type="ARBA" id="ARBA00049296"/>
    </source>
</evidence>
<comment type="catalytic activity">
    <reaction evidence="7">
        <text>12-hexadecanoyloxy-octadecanoate + H2O = 12-hydroxyoctadecanoate + hexadecanoate + H(+)</text>
        <dbReference type="Rhea" id="RHEA:52056"/>
        <dbReference type="ChEBI" id="CHEBI:7896"/>
        <dbReference type="ChEBI" id="CHEBI:15377"/>
        <dbReference type="ChEBI" id="CHEBI:15378"/>
        <dbReference type="ChEBI" id="CHEBI:83677"/>
        <dbReference type="ChEBI" id="CHEBI:84201"/>
    </reaction>
    <physiologicalReaction direction="left-to-right" evidence="7">
        <dbReference type="Rhea" id="RHEA:52057"/>
    </physiologicalReaction>
</comment>
<evidence type="ECO:0000256" key="9">
    <source>
        <dbReference type="ARBA" id="ARBA00047863"/>
    </source>
</evidence>
<dbReference type="Pfam" id="PF04750">
    <property type="entry name" value="Far-17a_AIG1"/>
    <property type="match status" value="1"/>
</dbReference>
<comment type="caution">
    <text evidence="17">The sequence shown here is derived from an EMBL/GenBank/DDBJ whole genome shotgun (WGS) entry which is preliminary data.</text>
</comment>
<gene>
    <name evidence="17" type="ORF">KGM_206232</name>
</gene>
<dbReference type="AlphaFoldDB" id="A0A212F7H0"/>
<comment type="catalytic activity">
    <reaction evidence="13">
        <text>9-octadecanoyloxy-octadecanoate + H2O = 9-hydroxy-octadecanoate + octadecanoate + H(+)</text>
        <dbReference type="Rhea" id="RHEA:52096"/>
        <dbReference type="ChEBI" id="CHEBI:15377"/>
        <dbReference type="ChEBI" id="CHEBI:15378"/>
        <dbReference type="ChEBI" id="CHEBI:25629"/>
        <dbReference type="ChEBI" id="CHEBI:136286"/>
        <dbReference type="ChEBI" id="CHEBI:136373"/>
    </reaction>
    <physiologicalReaction direction="left-to-right" evidence="13">
        <dbReference type="Rhea" id="RHEA:52097"/>
    </physiologicalReaction>
</comment>
<dbReference type="GO" id="GO:0016020">
    <property type="term" value="C:membrane"/>
    <property type="evidence" value="ECO:0007669"/>
    <property type="project" value="InterPro"/>
</dbReference>
<comment type="catalytic activity">
    <reaction evidence="16">
        <text>12-(9Z-hexadecenoyloxy)-octadecanoate + H2O = 12-hydroxyoctadecanoate + (9Z)-hexadecenoate + H(+)</text>
        <dbReference type="Rhea" id="RHEA:52072"/>
        <dbReference type="ChEBI" id="CHEBI:15377"/>
        <dbReference type="ChEBI" id="CHEBI:15378"/>
        <dbReference type="ChEBI" id="CHEBI:32372"/>
        <dbReference type="ChEBI" id="CHEBI:84201"/>
        <dbReference type="ChEBI" id="CHEBI:136312"/>
    </reaction>
    <physiologicalReaction direction="left-to-right" evidence="16">
        <dbReference type="Rhea" id="RHEA:52073"/>
    </physiologicalReaction>
</comment>
<evidence type="ECO:0000313" key="18">
    <source>
        <dbReference type="Proteomes" id="UP000007151"/>
    </source>
</evidence>
<comment type="catalytic activity">
    <reaction evidence="8">
        <text>13-octadecanoyloxy-octadecanoate + H2O = 13-hydroxy-octadecanoate + octadecanoate + H(+)</text>
        <dbReference type="Rhea" id="RHEA:52084"/>
        <dbReference type="ChEBI" id="CHEBI:15377"/>
        <dbReference type="ChEBI" id="CHEBI:15378"/>
        <dbReference type="ChEBI" id="CHEBI:25629"/>
        <dbReference type="ChEBI" id="CHEBI:136304"/>
        <dbReference type="ChEBI" id="CHEBI:136335"/>
    </reaction>
    <physiologicalReaction direction="left-to-right" evidence="8">
        <dbReference type="Rhea" id="RHEA:52085"/>
    </physiologicalReaction>
</comment>
<keyword evidence="5" id="KW-1133">Transmembrane helix</keyword>
<evidence type="ECO:0000256" key="1">
    <source>
        <dbReference type="ARBA" id="ARBA00000923"/>
    </source>
</evidence>
<evidence type="ECO:0000256" key="13">
    <source>
        <dbReference type="ARBA" id="ARBA00049221"/>
    </source>
</evidence>
<comment type="catalytic activity">
    <reaction evidence="9">
        <text>9-hexadecanoyloxy-octadecanoate + H2O = 9-hydroxy-octadecanoate + hexadecanoate + H(+)</text>
        <dbReference type="Rhea" id="RHEA:52052"/>
        <dbReference type="ChEBI" id="CHEBI:7896"/>
        <dbReference type="ChEBI" id="CHEBI:15377"/>
        <dbReference type="ChEBI" id="CHEBI:15378"/>
        <dbReference type="ChEBI" id="CHEBI:83670"/>
        <dbReference type="ChEBI" id="CHEBI:136286"/>
    </reaction>
    <physiologicalReaction direction="left-to-right" evidence="9">
        <dbReference type="Rhea" id="RHEA:52053"/>
    </physiologicalReaction>
</comment>
<dbReference type="KEGG" id="dpl:KGM_206232"/>
<proteinExistence type="inferred from homology"/>
<keyword evidence="18" id="KW-1185">Reference proteome</keyword>
<evidence type="ECO:0000313" key="17">
    <source>
        <dbReference type="EMBL" id="OWR49681.1"/>
    </source>
</evidence>
<keyword evidence="6" id="KW-0472">Membrane</keyword>
<keyword evidence="4" id="KW-0812">Transmembrane</keyword>